<evidence type="ECO:0000259" key="9">
    <source>
        <dbReference type="Pfam" id="PF02953"/>
    </source>
</evidence>
<dbReference type="AlphaFoldDB" id="A0AAE8SRR9"/>
<comment type="caution">
    <text evidence="10">The sequence shown here is derived from an EMBL/GenBank/DDBJ whole genome shotgun (WGS) entry which is preliminary data.</text>
</comment>
<evidence type="ECO:0000256" key="5">
    <source>
        <dbReference type="ARBA" id="ARBA00023010"/>
    </source>
</evidence>
<keyword evidence="4 8" id="KW-0653">Protein transport</keyword>
<name>A0AAE8SRR9_9PEZI</name>
<keyword evidence="3 8" id="KW-0472">Membrane</keyword>
<keyword evidence="6 8" id="KW-1015">Disulfide bond</keyword>
<keyword evidence="8" id="KW-0813">Transport</keyword>
<evidence type="ECO:0000256" key="1">
    <source>
        <dbReference type="ARBA" id="ARBA00004137"/>
    </source>
</evidence>
<evidence type="ECO:0000256" key="6">
    <source>
        <dbReference type="ARBA" id="ARBA00023157"/>
    </source>
</evidence>
<evidence type="ECO:0000256" key="7">
    <source>
        <dbReference type="ARBA" id="ARBA00023186"/>
    </source>
</evidence>
<sequence length="94" mass="10789">MDATRQAVEDADLSKLNDKDKAELRHFLSLESKRSEIQANTHALTEVCWKKCITGTIRGGKLDKSEETCLTNCVERILDINFLTVKHLEKMRQQ</sequence>
<comment type="similarity">
    <text evidence="2 8">Belongs to the small Tim family.</text>
</comment>
<gene>
    <name evidence="10" type="ORF">DNG_01371</name>
</gene>
<evidence type="ECO:0000256" key="8">
    <source>
        <dbReference type="RuleBase" id="RU367043"/>
    </source>
</evidence>
<reference evidence="10" key="1">
    <citation type="submission" date="2018-03" db="EMBL/GenBank/DDBJ databases">
        <authorList>
            <person name="Guldener U."/>
        </authorList>
    </citation>
    <scope>NUCLEOTIDE SEQUENCE</scope>
</reference>
<dbReference type="Gene3D" id="1.10.287.810">
    <property type="entry name" value="Mitochondrial import inner membrane translocase subunit tim13 like domains"/>
    <property type="match status" value="1"/>
</dbReference>
<dbReference type="InterPro" id="IPR035427">
    <property type="entry name" value="Tim10-like_dom_sf"/>
</dbReference>
<comment type="function">
    <text evidence="8">Mitochondrial intermembrane chaperone that participates in the import and insertion of some multi-pass transmembrane proteins into the mitochondrial inner membrane. Also required for the transfer of beta-barrel precursors from the TOM complex to the sorting and assembly machinery (SAM complex) of the outer membrane. Acts as a chaperone-like protein that protects the hydrophobic precursors from aggregation and guide them through the mitochondrial intermembrane space.</text>
</comment>
<protein>
    <recommendedName>
        <fullName evidence="8">Mitochondrial import inner membrane translocase subunit</fullName>
    </recommendedName>
</protein>
<evidence type="ECO:0000256" key="2">
    <source>
        <dbReference type="ARBA" id="ARBA00006720"/>
    </source>
</evidence>
<accession>A0AAE8SRR9</accession>
<evidence type="ECO:0000256" key="3">
    <source>
        <dbReference type="ARBA" id="ARBA00022792"/>
    </source>
</evidence>
<evidence type="ECO:0000313" key="10">
    <source>
        <dbReference type="EMBL" id="SPN98321.1"/>
    </source>
</evidence>
<keyword evidence="8" id="KW-0496">Mitochondrion</keyword>
<evidence type="ECO:0000313" key="11">
    <source>
        <dbReference type="Proteomes" id="UP001187682"/>
    </source>
</evidence>
<dbReference type="GO" id="GO:0005743">
    <property type="term" value="C:mitochondrial inner membrane"/>
    <property type="evidence" value="ECO:0007669"/>
    <property type="project" value="UniProtKB-SubCell"/>
</dbReference>
<keyword evidence="5 8" id="KW-0811">Translocation</keyword>
<keyword evidence="11" id="KW-1185">Reference proteome</keyword>
<evidence type="ECO:0000256" key="4">
    <source>
        <dbReference type="ARBA" id="ARBA00022927"/>
    </source>
</evidence>
<dbReference type="Proteomes" id="UP001187682">
    <property type="component" value="Unassembled WGS sequence"/>
</dbReference>
<comment type="subcellular location">
    <subcellularLocation>
        <location evidence="1 8">Mitochondrion inner membrane</location>
        <topology evidence="1 8">Peripheral membrane protein</topology>
        <orientation evidence="1 8">Intermembrane side</orientation>
    </subcellularLocation>
</comment>
<dbReference type="EMBL" id="ONZQ02000002">
    <property type="protein sequence ID" value="SPN98321.1"/>
    <property type="molecule type" value="Genomic_DNA"/>
</dbReference>
<dbReference type="SUPFAM" id="SSF144122">
    <property type="entry name" value="Tim10-like"/>
    <property type="match status" value="1"/>
</dbReference>
<comment type="domain">
    <text evidence="8">The twin CX3C motif contains 4 conserved Cys residues that form 2 disulfide bonds in the mitochondrial intermembrane space.</text>
</comment>
<comment type="subunit">
    <text evidence="8">Heterohexamer.</text>
</comment>
<proteinExistence type="inferred from homology"/>
<feature type="domain" description="Tim10-like" evidence="9">
    <location>
        <begin position="27"/>
        <end position="89"/>
    </location>
</feature>
<dbReference type="Pfam" id="PF02953">
    <property type="entry name" value="zf-Tim10_DDP"/>
    <property type="match status" value="1"/>
</dbReference>
<keyword evidence="7 8" id="KW-0143">Chaperone</keyword>
<keyword evidence="3 8" id="KW-0999">Mitochondrion inner membrane</keyword>
<dbReference type="GO" id="GO:0015031">
    <property type="term" value="P:protein transport"/>
    <property type="evidence" value="ECO:0007669"/>
    <property type="project" value="UniProtKB-KW"/>
</dbReference>
<organism evidence="10 11">
    <name type="scientific">Cephalotrichum gorgonifer</name>
    <dbReference type="NCBI Taxonomy" id="2041049"/>
    <lineage>
        <taxon>Eukaryota</taxon>
        <taxon>Fungi</taxon>
        <taxon>Dikarya</taxon>
        <taxon>Ascomycota</taxon>
        <taxon>Pezizomycotina</taxon>
        <taxon>Sordariomycetes</taxon>
        <taxon>Hypocreomycetidae</taxon>
        <taxon>Microascales</taxon>
        <taxon>Microascaceae</taxon>
        <taxon>Cephalotrichum</taxon>
    </lineage>
</organism>
<dbReference type="InterPro" id="IPR004217">
    <property type="entry name" value="Tim10-like"/>
</dbReference>